<accession>A0A9Q0M267</accession>
<organism evidence="1 2">
    <name type="scientific">Blomia tropicalis</name>
    <name type="common">Mite</name>
    <dbReference type="NCBI Taxonomy" id="40697"/>
    <lineage>
        <taxon>Eukaryota</taxon>
        <taxon>Metazoa</taxon>
        <taxon>Ecdysozoa</taxon>
        <taxon>Arthropoda</taxon>
        <taxon>Chelicerata</taxon>
        <taxon>Arachnida</taxon>
        <taxon>Acari</taxon>
        <taxon>Acariformes</taxon>
        <taxon>Sarcoptiformes</taxon>
        <taxon>Astigmata</taxon>
        <taxon>Glycyphagoidea</taxon>
        <taxon>Echimyopodidae</taxon>
        <taxon>Blomia</taxon>
    </lineage>
</organism>
<proteinExistence type="predicted"/>
<dbReference type="Proteomes" id="UP001142055">
    <property type="component" value="Chromosome 4"/>
</dbReference>
<dbReference type="EMBL" id="JAPWDV010000004">
    <property type="protein sequence ID" value="KAJ6216095.1"/>
    <property type="molecule type" value="Genomic_DNA"/>
</dbReference>
<evidence type="ECO:0000313" key="2">
    <source>
        <dbReference type="Proteomes" id="UP001142055"/>
    </source>
</evidence>
<evidence type="ECO:0000313" key="1">
    <source>
        <dbReference type="EMBL" id="KAJ6216095.1"/>
    </source>
</evidence>
<reference evidence="1" key="1">
    <citation type="submission" date="2022-12" db="EMBL/GenBank/DDBJ databases">
        <title>Genome assemblies of Blomia tropicalis.</title>
        <authorList>
            <person name="Cui Y."/>
        </authorList>
    </citation>
    <scope>NUCLEOTIDE SEQUENCE</scope>
    <source>
        <tissue evidence="1">Adult mites</tissue>
    </source>
</reference>
<dbReference type="AlphaFoldDB" id="A0A9Q0M267"/>
<sequence>MAKSMNVQFEPDADLLQKYENYQEAISDVSNGKLFYCLKDLAWMTLELHIKEIPLPSYDEWRRRRRERVITFRLFREYE</sequence>
<keyword evidence="2" id="KW-1185">Reference proteome</keyword>
<gene>
    <name evidence="1" type="ORF">RDWZM_010595</name>
</gene>
<name>A0A9Q0M267_BLOTA</name>
<protein>
    <submittedName>
        <fullName evidence="1">Uncharacterized protein</fullName>
    </submittedName>
</protein>
<comment type="caution">
    <text evidence="1">The sequence shown here is derived from an EMBL/GenBank/DDBJ whole genome shotgun (WGS) entry which is preliminary data.</text>
</comment>